<gene>
    <name evidence="2" type="ORF">CIPAW_16G066600</name>
</gene>
<protein>
    <recommendedName>
        <fullName evidence="1">Endonuclease/exonuclease/phosphatase domain-containing protein</fullName>
    </recommendedName>
</protein>
<dbReference type="Proteomes" id="UP000811609">
    <property type="component" value="Chromosome 16"/>
</dbReference>
<organism evidence="2 3">
    <name type="scientific">Carya illinoinensis</name>
    <name type="common">Pecan</name>
    <dbReference type="NCBI Taxonomy" id="32201"/>
    <lineage>
        <taxon>Eukaryota</taxon>
        <taxon>Viridiplantae</taxon>
        <taxon>Streptophyta</taxon>
        <taxon>Embryophyta</taxon>
        <taxon>Tracheophyta</taxon>
        <taxon>Spermatophyta</taxon>
        <taxon>Magnoliopsida</taxon>
        <taxon>eudicotyledons</taxon>
        <taxon>Gunneridae</taxon>
        <taxon>Pentapetalae</taxon>
        <taxon>rosids</taxon>
        <taxon>fabids</taxon>
        <taxon>Fagales</taxon>
        <taxon>Juglandaceae</taxon>
        <taxon>Carya</taxon>
    </lineage>
</organism>
<dbReference type="PANTHER" id="PTHR35218:SF9">
    <property type="entry name" value="ENDONUCLEASE_EXONUCLEASE_PHOSPHATASE DOMAIN-CONTAINING PROTEIN"/>
    <property type="match status" value="1"/>
</dbReference>
<dbReference type="Pfam" id="PF03372">
    <property type="entry name" value="Exo_endo_phos"/>
    <property type="match status" value="1"/>
</dbReference>
<evidence type="ECO:0000313" key="2">
    <source>
        <dbReference type="EMBL" id="KAG6625017.1"/>
    </source>
</evidence>
<evidence type="ECO:0000313" key="3">
    <source>
        <dbReference type="Proteomes" id="UP000811609"/>
    </source>
</evidence>
<dbReference type="EMBL" id="CM031824">
    <property type="protein sequence ID" value="KAG6625017.1"/>
    <property type="molecule type" value="Genomic_DNA"/>
</dbReference>
<dbReference type="PANTHER" id="PTHR35218">
    <property type="entry name" value="RNASE H DOMAIN-CONTAINING PROTEIN"/>
    <property type="match status" value="1"/>
</dbReference>
<dbReference type="InterPro" id="IPR005135">
    <property type="entry name" value="Endo/exonuclease/phosphatase"/>
</dbReference>
<dbReference type="GO" id="GO:0003824">
    <property type="term" value="F:catalytic activity"/>
    <property type="evidence" value="ECO:0007669"/>
    <property type="project" value="InterPro"/>
</dbReference>
<keyword evidence="3" id="KW-1185">Reference proteome</keyword>
<sequence>MILLSWNSRGLGNQRGVRSLSDLVREEGPKVLFLQETRLQVKEMEKIKYKLGYDNCLAVSSEGRSGGLALLWRNDVNLDIKHYSKNHIHASIQDSSTDYAPWYFTGVYG</sequence>
<reference evidence="2" key="1">
    <citation type="submission" date="2020-12" db="EMBL/GenBank/DDBJ databases">
        <title>WGS assembly of Carya illinoinensis cv. Pawnee.</title>
        <authorList>
            <person name="Platts A."/>
            <person name="Shu S."/>
            <person name="Wright S."/>
            <person name="Barry K."/>
            <person name="Edger P."/>
            <person name="Pires J.C."/>
            <person name="Schmutz J."/>
        </authorList>
    </citation>
    <scope>NUCLEOTIDE SEQUENCE</scope>
    <source>
        <tissue evidence="2">Leaf</tissue>
    </source>
</reference>
<name>A0A8T1N7J3_CARIL</name>
<accession>A0A8T1N7J3</accession>
<evidence type="ECO:0000259" key="1">
    <source>
        <dbReference type="Pfam" id="PF03372"/>
    </source>
</evidence>
<dbReference type="AlphaFoldDB" id="A0A8T1N7J3"/>
<proteinExistence type="predicted"/>
<comment type="caution">
    <text evidence="2">The sequence shown here is derived from an EMBL/GenBank/DDBJ whole genome shotgun (WGS) entry which is preliminary data.</text>
</comment>
<feature type="domain" description="Endonuclease/exonuclease/phosphatase" evidence="1">
    <location>
        <begin position="4"/>
        <end position="101"/>
    </location>
</feature>